<evidence type="ECO:0000259" key="16">
    <source>
        <dbReference type="PROSITE" id="PS50885"/>
    </source>
</evidence>
<evidence type="ECO:0000313" key="18">
    <source>
        <dbReference type="Proteomes" id="UP000185766"/>
    </source>
</evidence>
<evidence type="ECO:0000256" key="13">
    <source>
        <dbReference type="ARBA" id="ARBA00023136"/>
    </source>
</evidence>
<dbReference type="Gene3D" id="1.20.5.1930">
    <property type="match status" value="1"/>
</dbReference>
<keyword evidence="11" id="KW-1133">Transmembrane helix</keyword>
<accession>A0A1H7SB12</accession>
<dbReference type="InterPro" id="IPR050482">
    <property type="entry name" value="Sensor_HK_TwoCompSys"/>
</dbReference>
<dbReference type="CDD" id="cd19408">
    <property type="entry name" value="NarX_NarQ_sensor"/>
    <property type="match status" value="1"/>
</dbReference>
<dbReference type="STRING" id="1429083.GCA_001885685_00932"/>
<keyword evidence="10 14" id="KW-0067">ATP-binding</keyword>
<dbReference type="InterPro" id="IPR042295">
    <property type="entry name" value="NarX-like_N_sf"/>
</dbReference>
<feature type="domain" description="Histidine kinase" evidence="15">
    <location>
        <begin position="395"/>
        <end position="591"/>
    </location>
</feature>
<dbReference type="Gene3D" id="6.10.340.10">
    <property type="match status" value="1"/>
</dbReference>
<dbReference type="Pfam" id="PF02518">
    <property type="entry name" value="HATPase_c"/>
    <property type="match status" value="1"/>
</dbReference>
<dbReference type="InterPro" id="IPR005467">
    <property type="entry name" value="His_kinase_dom"/>
</dbReference>
<dbReference type="InterPro" id="IPR016380">
    <property type="entry name" value="Sig_transdc_His_kin_NarX/NarQ"/>
</dbReference>
<keyword evidence="18" id="KW-1185">Reference proteome</keyword>
<dbReference type="EC" id="2.7.13.3" evidence="14"/>
<feature type="domain" description="HAMP" evidence="16">
    <location>
        <begin position="179"/>
        <end position="231"/>
    </location>
</feature>
<protein>
    <recommendedName>
        <fullName evidence="14">Sensor protein</fullName>
        <ecNumber evidence="14">2.7.13.3</ecNumber>
    </recommendedName>
</protein>
<evidence type="ECO:0000256" key="5">
    <source>
        <dbReference type="ARBA" id="ARBA00022553"/>
    </source>
</evidence>
<name>A0A1H7SB12_9GAMM</name>
<evidence type="ECO:0000259" key="15">
    <source>
        <dbReference type="PROSITE" id="PS50109"/>
    </source>
</evidence>
<dbReference type="InterPro" id="IPR029095">
    <property type="entry name" value="NarX-like_N"/>
</dbReference>
<dbReference type="SUPFAM" id="SSF158472">
    <property type="entry name" value="HAMP domain-like"/>
    <property type="match status" value="1"/>
</dbReference>
<dbReference type="PROSITE" id="PS50109">
    <property type="entry name" value="HIS_KIN"/>
    <property type="match status" value="1"/>
</dbReference>
<evidence type="ECO:0000256" key="2">
    <source>
        <dbReference type="ARBA" id="ARBA00004429"/>
    </source>
</evidence>
<sequence length="601" mass="66982">MLRWLRSSLPARAGLAVALIALLAFTSALSAGVIAWLSEDDAAAINTAGSLRMATYRLTWKLEAQADTPRINELRDNLEQRLHSSDLTQVLESNPQGPLHSSYLTLTSRWKNELKPALISRDYSLFKKNADNFVEQLDTFVLLLQRHSERKQSWQQAIQGAALLITVVILLVGMFELQSNVIAPLQELVSAAERFRRGDHSARVEFLSDDELGQMARSFNAMAATIEESHRTLESRVAAKTAYLESANNALALLYRSSRSLASEQVNAARLDQLLSDFQSRLPGLSLSLCLHNPVQDSGTQVLIALHGSRVRDICTSNDCHGCERKQTPNLRTFAIANQGRELGELRARFTDGHAPLPLEHELIQALADLVGTALSLEKQREQDHRLLLLEERTIIARELHDSLAQALSYMKLQVSRLQALIKRDSPQEDIAEVSDDIRDGLNSAYRQLRELLTTFRLQVPSSGLAQALQETAEEFAERGALAIHLEAQPLPFSLAANEQIHVLQITREALSNCVRHAQADEVWVSLSHDTHSLTLRIADNGVGLSKDVDQRLHHGLHIMQERARSLRGELHIGPHQPRGTLVELRFSPDFLQTATEESVA</sequence>
<comment type="subcellular location">
    <subcellularLocation>
        <location evidence="2">Cell inner membrane</location>
        <topology evidence="2">Multi-pass membrane protein</topology>
    </subcellularLocation>
</comment>
<dbReference type="InterPro" id="IPR036890">
    <property type="entry name" value="HATPase_C_sf"/>
</dbReference>
<dbReference type="EMBL" id="FOAS01000018">
    <property type="protein sequence ID" value="SEL69568.1"/>
    <property type="molecule type" value="Genomic_DNA"/>
</dbReference>
<dbReference type="Gene3D" id="3.30.565.10">
    <property type="entry name" value="Histidine kinase-like ATPase, C-terminal domain"/>
    <property type="match status" value="1"/>
</dbReference>
<dbReference type="Gene3D" id="1.20.120.960">
    <property type="entry name" value="Histidine kinase NarX, sensor domain"/>
    <property type="match status" value="1"/>
</dbReference>
<dbReference type="PROSITE" id="PS50885">
    <property type="entry name" value="HAMP"/>
    <property type="match status" value="1"/>
</dbReference>
<dbReference type="GO" id="GO:0005524">
    <property type="term" value="F:ATP binding"/>
    <property type="evidence" value="ECO:0007669"/>
    <property type="project" value="UniProtKB-UniRule"/>
</dbReference>
<evidence type="ECO:0000256" key="8">
    <source>
        <dbReference type="ARBA" id="ARBA00022741"/>
    </source>
</evidence>
<evidence type="ECO:0000256" key="4">
    <source>
        <dbReference type="ARBA" id="ARBA00022519"/>
    </source>
</evidence>
<dbReference type="PANTHER" id="PTHR24421">
    <property type="entry name" value="NITRATE/NITRITE SENSOR PROTEIN NARX-RELATED"/>
    <property type="match status" value="1"/>
</dbReference>
<dbReference type="SMART" id="SM00387">
    <property type="entry name" value="HATPase_c"/>
    <property type="match status" value="1"/>
</dbReference>
<evidence type="ECO:0000256" key="14">
    <source>
        <dbReference type="PIRNR" id="PIRNR003167"/>
    </source>
</evidence>
<dbReference type="Pfam" id="PF00672">
    <property type="entry name" value="HAMP"/>
    <property type="match status" value="1"/>
</dbReference>
<dbReference type="Proteomes" id="UP000185766">
    <property type="component" value="Unassembled WGS sequence"/>
</dbReference>
<dbReference type="InterPro" id="IPR003660">
    <property type="entry name" value="HAMP_dom"/>
</dbReference>
<keyword evidence="4 14" id="KW-0997">Cell inner membrane</keyword>
<keyword evidence="8 14" id="KW-0547">Nucleotide-binding</keyword>
<evidence type="ECO:0000256" key="12">
    <source>
        <dbReference type="ARBA" id="ARBA00023012"/>
    </source>
</evidence>
<keyword evidence="9 14" id="KW-0418">Kinase</keyword>
<dbReference type="PIRSF" id="PIRSF003167">
    <property type="entry name" value="STHK_NarX/NarQ"/>
    <property type="match status" value="1"/>
</dbReference>
<keyword evidence="3 14" id="KW-1003">Cell membrane</keyword>
<keyword evidence="5" id="KW-0597">Phosphoprotein</keyword>
<dbReference type="CDD" id="cd06225">
    <property type="entry name" value="HAMP"/>
    <property type="match status" value="1"/>
</dbReference>
<evidence type="ECO:0000256" key="6">
    <source>
        <dbReference type="ARBA" id="ARBA00022679"/>
    </source>
</evidence>
<dbReference type="SMART" id="SM00304">
    <property type="entry name" value="HAMP"/>
    <property type="match status" value="1"/>
</dbReference>
<dbReference type="InterPro" id="IPR011712">
    <property type="entry name" value="Sig_transdc_His_kin_sub3_dim/P"/>
</dbReference>
<evidence type="ECO:0000256" key="9">
    <source>
        <dbReference type="ARBA" id="ARBA00022777"/>
    </source>
</evidence>
<gene>
    <name evidence="17" type="ORF">SAMN05216214_11813</name>
</gene>
<comment type="catalytic activity">
    <reaction evidence="1 14">
        <text>ATP + protein L-histidine = ADP + protein N-phospho-L-histidine.</text>
        <dbReference type="EC" id="2.7.13.3"/>
    </reaction>
</comment>
<evidence type="ECO:0000313" key="17">
    <source>
        <dbReference type="EMBL" id="SEL69568.1"/>
    </source>
</evidence>
<dbReference type="GO" id="GO:0000155">
    <property type="term" value="F:phosphorelay sensor kinase activity"/>
    <property type="evidence" value="ECO:0007669"/>
    <property type="project" value="UniProtKB-UniRule"/>
</dbReference>
<keyword evidence="6 14" id="KW-0808">Transferase</keyword>
<evidence type="ECO:0000256" key="3">
    <source>
        <dbReference type="ARBA" id="ARBA00022475"/>
    </source>
</evidence>
<evidence type="ECO:0000256" key="11">
    <source>
        <dbReference type="ARBA" id="ARBA00022989"/>
    </source>
</evidence>
<dbReference type="InterPro" id="IPR003594">
    <property type="entry name" value="HATPase_dom"/>
</dbReference>
<dbReference type="RefSeq" id="WP_074870323.1">
    <property type="nucleotide sequence ID" value="NZ_FOAS01000018.1"/>
</dbReference>
<evidence type="ECO:0000256" key="7">
    <source>
        <dbReference type="ARBA" id="ARBA00022692"/>
    </source>
</evidence>
<evidence type="ECO:0000256" key="1">
    <source>
        <dbReference type="ARBA" id="ARBA00000085"/>
    </source>
</evidence>
<reference evidence="17 18" key="1">
    <citation type="submission" date="2016-10" db="EMBL/GenBank/DDBJ databases">
        <authorList>
            <person name="de Groot N.N."/>
        </authorList>
    </citation>
    <scope>NUCLEOTIDE SEQUENCE [LARGE SCALE GENOMIC DNA]</scope>
    <source>
        <strain evidence="17 18">JCM 19513</strain>
    </source>
</reference>
<dbReference type="GO" id="GO:0046983">
    <property type="term" value="F:protein dimerization activity"/>
    <property type="evidence" value="ECO:0007669"/>
    <property type="project" value="UniProtKB-UniRule"/>
</dbReference>
<keyword evidence="12 14" id="KW-0902">Two-component regulatory system</keyword>
<dbReference type="SUPFAM" id="SSF55874">
    <property type="entry name" value="ATPase domain of HSP90 chaperone/DNA topoisomerase II/histidine kinase"/>
    <property type="match status" value="1"/>
</dbReference>
<dbReference type="GO" id="GO:0005886">
    <property type="term" value="C:plasma membrane"/>
    <property type="evidence" value="ECO:0007669"/>
    <property type="project" value="UniProtKB-SubCell"/>
</dbReference>
<keyword evidence="13 14" id="KW-0472">Membrane</keyword>
<dbReference type="Pfam" id="PF13675">
    <property type="entry name" value="PilJ"/>
    <property type="match status" value="1"/>
</dbReference>
<organism evidence="17 18">
    <name type="scientific">Atopomonas hussainii</name>
    <dbReference type="NCBI Taxonomy" id="1429083"/>
    <lineage>
        <taxon>Bacteria</taxon>
        <taxon>Pseudomonadati</taxon>
        <taxon>Pseudomonadota</taxon>
        <taxon>Gammaproteobacteria</taxon>
        <taxon>Pseudomonadales</taxon>
        <taxon>Pseudomonadaceae</taxon>
        <taxon>Atopomonas</taxon>
    </lineage>
</organism>
<dbReference type="PANTHER" id="PTHR24421:SF10">
    <property type="entry name" value="NITRATE_NITRITE SENSOR PROTEIN NARQ"/>
    <property type="match status" value="1"/>
</dbReference>
<proteinExistence type="predicted"/>
<dbReference type="CDD" id="cd16917">
    <property type="entry name" value="HATPase_UhpB-NarQ-NarX-like"/>
    <property type="match status" value="1"/>
</dbReference>
<evidence type="ECO:0000256" key="10">
    <source>
        <dbReference type="ARBA" id="ARBA00022840"/>
    </source>
</evidence>
<keyword evidence="7" id="KW-0812">Transmembrane</keyword>
<dbReference type="AlphaFoldDB" id="A0A1H7SB12"/>
<dbReference type="Pfam" id="PF07730">
    <property type="entry name" value="HisKA_3"/>
    <property type="match status" value="1"/>
</dbReference>